<reference evidence="1 2" key="1">
    <citation type="submission" date="2018-12" db="EMBL/GenBank/DDBJ databases">
        <authorList>
            <consortium name="Pathogen Informatics"/>
        </authorList>
    </citation>
    <scope>NUCLEOTIDE SEQUENCE [LARGE SCALE GENOMIC DNA]</scope>
    <source>
        <strain evidence="1 2">NCTC9695</strain>
    </source>
</reference>
<dbReference type="AlphaFoldDB" id="A0A3S4IWT2"/>
<evidence type="ECO:0000313" key="1">
    <source>
        <dbReference type="EMBL" id="VEB40374.1"/>
    </source>
</evidence>
<gene>
    <name evidence="1" type="primary">kpsD_1</name>
    <name evidence="1" type="ORF">NCTC9695_00773</name>
</gene>
<dbReference type="Proteomes" id="UP000275777">
    <property type="component" value="Chromosome"/>
</dbReference>
<protein>
    <submittedName>
        <fullName evidence="1">Polysialic acid transport protein kpsD</fullName>
    </submittedName>
</protein>
<accession>A0A3S4IWT2</accession>
<evidence type="ECO:0000313" key="2">
    <source>
        <dbReference type="Proteomes" id="UP000275777"/>
    </source>
</evidence>
<sequence length="74" mass="8030">MEQVGGYNQSADKSRLVLMKQNGEALPVSARVKVSAGDEVMVMPKIDSKNIEVTRGITQILYQIAVAAKVILDL</sequence>
<organism evidence="1 2">
    <name type="scientific">Chromobacterium violaceum</name>
    <dbReference type="NCBI Taxonomy" id="536"/>
    <lineage>
        <taxon>Bacteria</taxon>
        <taxon>Pseudomonadati</taxon>
        <taxon>Pseudomonadota</taxon>
        <taxon>Betaproteobacteria</taxon>
        <taxon>Neisseriales</taxon>
        <taxon>Chromobacteriaceae</taxon>
        <taxon>Chromobacterium</taxon>
    </lineage>
</organism>
<dbReference type="EMBL" id="LR134182">
    <property type="protein sequence ID" value="VEB40374.1"/>
    <property type="molecule type" value="Genomic_DNA"/>
</dbReference>
<name>A0A3S4IWT2_CHRVL</name>
<proteinExistence type="predicted"/>